<dbReference type="Proteomes" id="UP000256478">
    <property type="component" value="Unassembled WGS sequence"/>
</dbReference>
<evidence type="ECO:0000256" key="1">
    <source>
        <dbReference type="ARBA" id="ARBA00022679"/>
    </source>
</evidence>
<evidence type="ECO:0000313" key="5">
    <source>
        <dbReference type="Proteomes" id="UP000256478"/>
    </source>
</evidence>
<dbReference type="SUPFAM" id="SSF51161">
    <property type="entry name" value="Trimeric LpxA-like enzymes"/>
    <property type="match status" value="1"/>
</dbReference>
<dbReference type="InterPro" id="IPR011004">
    <property type="entry name" value="Trimer_LpxA-like_sf"/>
</dbReference>
<organism evidence="4 5">
    <name type="scientific">Thalassotalea euphylliae</name>
    <dbReference type="NCBI Taxonomy" id="1655234"/>
    <lineage>
        <taxon>Bacteria</taxon>
        <taxon>Pseudomonadati</taxon>
        <taxon>Pseudomonadota</taxon>
        <taxon>Gammaproteobacteria</taxon>
        <taxon>Alteromonadales</taxon>
        <taxon>Colwelliaceae</taxon>
        <taxon>Thalassotalea</taxon>
    </lineage>
</organism>
<keyword evidence="1 4" id="KW-0808">Transferase</keyword>
<name>A0A3E0TTK6_9GAMM</name>
<dbReference type="PANTHER" id="PTHR23416:SF78">
    <property type="entry name" value="LIPOPOLYSACCHARIDE BIOSYNTHESIS O-ACETYL TRANSFERASE WBBJ-RELATED"/>
    <property type="match status" value="1"/>
</dbReference>
<accession>A0A3E0TTK6</accession>
<gene>
    <name evidence="4" type="ORF">DXX93_16510</name>
</gene>
<dbReference type="RefSeq" id="WP_116009067.1">
    <property type="nucleotide sequence ID" value="NZ_QUOU01000001.1"/>
</dbReference>
<evidence type="ECO:0000313" key="4">
    <source>
        <dbReference type="EMBL" id="REL28006.1"/>
    </source>
</evidence>
<dbReference type="InterPro" id="IPR018357">
    <property type="entry name" value="Hexapep_transf_CS"/>
</dbReference>
<dbReference type="GO" id="GO:0016746">
    <property type="term" value="F:acyltransferase activity"/>
    <property type="evidence" value="ECO:0007669"/>
    <property type="project" value="UniProtKB-KW"/>
</dbReference>
<evidence type="ECO:0000256" key="2">
    <source>
        <dbReference type="ARBA" id="ARBA00022737"/>
    </source>
</evidence>
<dbReference type="Gene3D" id="2.160.10.10">
    <property type="entry name" value="Hexapeptide repeat proteins"/>
    <property type="match status" value="1"/>
</dbReference>
<evidence type="ECO:0000256" key="3">
    <source>
        <dbReference type="ARBA" id="ARBA00023315"/>
    </source>
</evidence>
<dbReference type="OrthoDB" id="9815592at2"/>
<dbReference type="Pfam" id="PF00132">
    <property type="entry name" value="Hexapep"/>
    <property type="match status" value="1"/>
</dbReference>
<dbReference type="CDD" id="cd04647">
    <property type="entry name" value="LbH_MAT_like"/>
    <property type="match status" value="1"/>
</dbReference>
<dbReference type="PANTHER" id="PTHR23416">
    <property type="entry name" value="SIALIC ACID SYNTHASE-RELATED"/>
    <property type="match status" value="1"/>
</dbReference>
<keyword evidence="3 4" id="KW-0012">Acyltransferase</keyword>
<keyword evidence="2" id="KW-0677">Repeat</keyword>
<dbReference type="AlphaFoldDB" id="A0A3E0TTK6"/>
<dbReference type="InterPro" id="IPR051159">
    <property type="entry name" value="Hexapeptide_acetyltransf"/>
</dbReference>
<protein>
    <submittedName>
        <fullName evidence="4">Acyltransferase</fullName>
    </submittedName>
</protein>
<dbReference type="PROSITE" id="PS00101">
    <property type="entry name" value="HEXAPEP_TRANSFERASES"/>
    <property type="match status" value="1"/>
</dbReference>
<reference evidence="4 5" key="1">
    <citation type="submission" date="2018-08" db="EMBL/GenBank/DDBJ databases">
        <title>Thalassotalea euphylliae genome.</title>
        <authorList>
            <person name="Summers S."/>
            <person name="Rice S.A."/>
            <person name="Freckelton M.L."/>
            <person name="Nedved B.T."/>
            <person name="Hadfield M.G."/>
        </authorList>
    </citation>
    <scope>NUCLEOTIDE SEQUENCE [LARGE SCALE GENOMIC DNA]</scope>
    <source>
        <strain evidence="4 5">H1</strain>
    </source>
</reference>
<dbReference type="InterPro" id="IPR001451">
    <property type="entry name" value="Hexapep"/>
</dbReference>
<proteinExistence type="predicted"/>
<dbReference type="EMBL" id="QUOU01000001">
    <property type="protein sequence ID" value="REL28006.1"/>
    <property type="molecule type" value="Genomic_DNA"/>
</dbReference>
<comment type="caution">
    <text evidence="4">The sequence shown here is derived from an EMBL/GenBank/DDBJ whole genome shotgun (WGS) entry which is preliminary data.</text>
</comment>
<sequence length="244" mass="26518">MQSFSIHYAKQWAKTSDSWFAKLIKRGWRTIKALEMPNVPIVFSLLYHLHVVVKQCLADLLRVLYYTPMFKARLSNQPKQLYLYGGLPVVIGSLDIYMGDRVRLAAMTTISGRAVGRRVPKLVVGDNVGIGWRTSISVGQNIVIGNNVRIAGDCYLAGYPGHPVDAKARAKGLPDTDDQIGDIVLYDDVWLATGVKVMPGVTIGKGTIVAAGSVVTKDLPENVLAAGSPAKVVKSLKSLKSIVE</sequence>